<dbReference type="InterPro" id="IPR032816">
    <property type="entry name" value="VTT_dom"/>
</dbReference>
<dbReference type="GO" id="GO:0005886">
    <property type="term" value="C:plasma membrane"/>
    <property type="evidence" value="ECO:0007669"/>
    <property type="project" value="UniProtKB-SubCell"/>
</dbReference>
<dbReference type="PANTHER" id="PTHR30353:SF0">
    <property type="entry name" value="TRANSMEMBRANE PROTEIN"/>
    <property type="match status" value="1"/>
</dbReference>
<keyword evidence="4 6" id="KW-1133">Transmembrane helix</keyword>
<dbReference type="InterPro" id="IPR032818">
    <property type="entry name" value="DedA-like"/>
</dbReference>
<dbReference type="AlphaFoldDB" id="A0A1J5QC80"/>
<reference evidence="8" key="1">
    <citation type="submission" date="2016-10" db="EMBL/GenBank/DDBJ databases">
        <title>Sequence of Gallionella enrichment culture.</title>
        <authorList>
            <person name="Poehlein A."/>
            <person name="Muehling M."/>
            <person name="Daniel R."/>
        </authorList>
    </citation>
    <scope>NUCLEOTIDE SEQUENCE</scope>
</reference>
<dbReference type="EMBL" id="MLJW01001578">
    <property type="protein sequence ID" value="OIQ77591.1"/>
    <property type="molecule type" value="Genomic_DNA"/>
</dbReference>
<proteinExistence type="predicted"/>
<evidence type="ECO:0000256" key="5">
    <source>
        <dbReference type="ARBA" id="ARBA00023136"/>
    </source>
</evidence>
<evidence type="ECO:0000256" key="1">
    <source>
        <dbReference type="ARBA" id="ARBA00004651"/>
    </source>
</evidence>
<evidence type="ECO:0000256" key="2">
    <source>
        <dbReference type="ARBA" id="ARBA00022475"/>
    </source>
</evidence>
<name>A0A1J5QC80_9ZZZZ</name>
<feature type="transmembrane region" description="Helical" evidence="6">
    <location>
        <begin position="421"/>
        <end position="443"/>
    </location>
</feature>
<accession>A0A1J5QC80</accession>
<evidence type="ECO:0000256" key="3">
    <source>
        <dbReference type="ARBA" id="ARBA00022692"/>
    </source>
</evidence>
<comment type="subcellular location">
    <subcellularLocation>
        <location evidence="1">Cell membrane</location>
        <topology evidence="1">Multi-pass membrane protein</topology>
    </subcellularLocation>
</comment>
<feature type="transmembrane region" description="Helical" evidence="6">
    <location>
        <begin position="294"/>
        <end position="316"/>
    </location>
</feature>
<comment type="caution">
    <text evidence="8">The sequence shown here is derived from an EMBL/GenBank/DDBJ whole genome shotgun (WGS) entry which is preliminary data.</text>
</comment>
<sequence>MLGARARRRRPRHQPVHVQRTDIGVQRQRIGGEAAAQHVGDPAQRVGGLQLQRLAPVLPQLERDVGMGQRGAAHHFDAPAAFGRRRLEELAARRDLVEQPAHGDGAADAGGGRAHRLDTTDLGADRRRCGAVAAADDLDFGHRGDRRQRFAAKAQAQRALEVGQAGDLARRVACQRQRQFVGGDAASVVLDADQLEAAVLETHGDAARARVDRVVEQFAQRRRRAFDDFAGGDLRNQGVGQRTNRRRRGLQHRPSILAGCPQPSDPTTMSLHDLINLLLHFDVQLEAFIGSYGAWVYAALFAIVFAETGFVVTPFLPGDSMLFVVGAFAAAGRLDAALALGALWAGAIAGDGVNFLIGRAVGHRVFGWRHSRWFNRQAFDRAHAFYERWGGVTIVSARFIPLVRTFAPFVAGVAAMAPRSFVAYNVIGATLWVGALGGIGYAFGNIAAVRANLGAMTMGIVALSLLPVAIGWWKARRAAAH</sequence>
<dbReference type="Pfam" id="PF09335">
    <property type="entry name" value="VTT_dom"/>
    <property type="match status" value="1"/>
</dbReference>
<keyword evidence="3 6" id="KW-0812">Transmembrane</keyword>
<keyword evidence="5 6" id="KW-0472">Membrane</keyword>
<feature type="transmembrane region" description="Helical" evidence="6">
    <location>
        <begin position="336"/>
        <end position="357"/>
    </location>
</feature>
<dbReference type="PANTHER" id="PTHR30353">
    <property type="entry name" value="INNER MEMBRANE PROTEIN DEDA-RELATED"/>
    <property type="match status" value="1"/>
</dbReference>
<organism evidence="8">
    <name type="scientific">mine drainage metagenome</name>
    <dbReference type="NCBI Taxonomy" id="410659"/>
    <lineage>
        <taxon>unclassified sequences</taxon>
        <taxon>metagenomes</taxon>
        <taxon>ecological metagenomes</taxon>
    </lineage>
</organism>
<evidence type="ECO:0000313" key="8">
    <source>
        <dbReference type="EMBL" id="OIQ77591.1"/>
    </source>
</evidence>
<gene>
    <name evidence="8" type="primary">yghB_7</name>
    <name evidence="8" type="ORF">GALL_407120</name>
</gene>
<evidence type="ECO:0000256" key="6">
    <source>
        <dbReference type="SAM" id="Phobius"/>
    </source>
</evidence>
<feature type="transmembrane region" description="Helical" evidence="6">
    <location>
        <begin position="455"/>
        <end position="473"/>
    </location>
</feature>
<feature type="domain" description="VTT" evidence="7">
    <location>
        <begin position="316"/>
        <end position="441"/>
    </location>
</feature>
<evidence type="ECO:0000256" key="4">
    <source>
        <dbReference type="ARBA" id="ARBA00022989"/>
    </source>
</evidence>
<protein>
    <submittedName>
        <fullName evidence="8">Inner membrane protein YghB</fullName>
    </submittedName>
</protein>
<keyword evidence="2" id="KW-1003">Cell membrane</keyword>
<evidence type="ECO:0000259" key="7">
    <source>
        <dbReference type="Pfam" id="PF09335"/>
    </source>
</evidence>